<protein>
    <submittedName>
        <fullName evidence="3">YibE/F family protein</fullName>
    </submittedName>
</protein>
<keyword evidence="2" id="KW-1133">Transmembrane helix</keyword>
<feature type="transmembrane region" description="Helical" evidence="2">
    <location>
        <begin position="179"/>
        <end position="199"/>
    </location>
</feature>
<organism evidence="3 4">
    <name type="scientific">Luteococcus peritonei</name>
    <dbReference type="NCBI Taxonomy" id="88874"/>
    <lineage>
        <taxon>Bacteria</taxon>
        <taxon>Bacillati</taxon>
        <taxon>Actinomycetota</taxon>
        <taxon>Actinomycetes</taxon>
        <taxon>Propionibacteriales</taxon>
        <taxon>Propionibacteriaceae</taxon>
        <taxon>Luteococcus</taxon>
    </lineage>
</organism>
<dbReference type="RefSeq" id="WP_343876026.1">
    <property type="nucleotide sequence ID" value="NZ_BAAAIX010000037.1"/>
</dbReference>
<feature type="transmembrane region" description="Helical" evidence="2">
    <location>
        <begin position="154"/>
        <end position="172"/>
    </location>
</feature>
<gene>
    <name evidence="3" type="ORF">ACFSCS_15310</name>
</gene>
<evidence type="ECO:0000256" key="2">
    <source>
        <dbReference type="SAM" id="Phobius"/>
    </source>
</evidence>
<accession>A0ABW4S0B6</accession>
<evidence type="ECO:0000256" key="1">
    <source>
        <dbReference type="SAM" id="MobiDB-lite"/>
    </source>
</evidence>
<feature type="transmembrane region" description="Helical" evidence="2">
    <location>
        <begin position="332"/>
        <end position="354"/>
    </location>
</feature>
<dbReference type="EMBL" id="JBHUFZ010000036">
    <property type="protein sequence ID" value="MFD1891539.1"/>
    <property type="molecule type" value="Genomic_DNA"/>
</dbReference>
<name>A0ABW4S0B6_9ACTN</name>
<feature type="transmembrane region" description="Helical" evidence="2">
    <location>
        <begin position="374"/>
        <end position="398"/>
    </location>
</feature>
<evidence type="ECO:0000313" key="4">
    <source>
        <dbReference type="Proteomes" id="UP001597326"/>
    </source>
</evidence>
<comment type="caution">
    <text evidence="3">The sequence shown here is derived from an EMBL/GenBank/DDBJ whole genome shotgun (WGS) entry which is preliminary data.</text>
</comment>
<keyword evidence="2" id="KW-0472">Membrane</keyword>
<dbReference type="PANTHER" id="PTHR41771">
    <property type="entry name" value="MEMBRANE PROTEIN-RELATED"/>
    <property type="match status" value="1"/>
</dbReference>
<feature type="transmembrane region" description="Helical" evidence="2">
    <location>
        <begin position="230"/>
        <end position="251"/>
    </location>
</feature>
<evidence type="ECO:0000313" key="3">
    <source>
        <dbReference type="EMBL" id="MFD1891539.1"/>
    </source>
</evidence>
<dbReference type="Proteomes" id="UP001597326">
    <property type="component" value="Unassembled WGS sequence"/>
</dbReference>
<dbReference type="Pfam" id="PF07907">
    <property type="entry name" value="YibE_F"/>
    <property type="match status" value="1"/>
</dbReference>
<feature type="transmembrane region" description="Helical" evidence="2">
    <location>
        <begin position="275"/>
        <end position="293"/>
    </location>
</feature>
<keyword evidence="2" id="KW-0812">Transmembrane</keyword>
<feature type="transmembrane region" description="Helical" evidence="2">
    <location>
        <begin position="205"/>
        <end position="223"/>
    </location>
</feature>
<sequence>MSHSHSHSSGPTSPQMERQERRALGLMISFLVPVAVFTLVVLAWLWPRDVSSHIRADSATVMVEGVTLPKATVARVNQTSCEGMTGSVANDSRACGKLTVQLDEGPESGQQKEVPVTAPVFASGIEPGDQVKLYRMASPQDGTVTYQFADFQRTVPLAFFAAVFAALVVLVARWRGFASLVGLVFACFVLGKFLFPALIVGHNPILVGLAASSAIMFVVLYAAHGFSTRTTTALVGTVFGLITSALLGWWATRWTHLTGVSSEDDFLLASAAPDLQLRSVVMCGVIVAGLGVLNDVTITQASAVWELAGTGRSRRDLFLGAMRIGRDHIASTVYTTAFATAGAILPILLLLTIYQRPLGETLTGEMFAAELVRTLVGSIGLVLAVPLTTAIAVVAVTAGPSRRRPDQLQASRRSTVEEARPVRAARAAQGEEEKKLARRRPASPDAAYRRPKRSDGA</sequence>
<keyword evidence="4" id="KW-1185">Reference proteome</keyword>
<dbReference type="InterPro" id="IPR012507">
    <property type="entry name" value="YibE_F"/>
</dbReference>
<proteinExistence type="predicted"/>
<dbReference type="PANTHER" id="PTHR41771:SF1">
    <property type="entry name" value="MEMBRANE PROTEIN"/>
    <property type="match status" value="1"/>
</dbReference>
<feature type="transmembrane region" description="Helical" evidence="2">
    <location>
        <begin position="23"/>
        <end position="46"/>
    </location>
</feature>
<reference evidence="4" key="1">
    <citation type="journal article" date="2019" name="Int. J. Syst. Evol. Microbiol.">
        <title>The Global Catalogue of Microorganisms (GCM) 10K type strain sequencing project: providing services to taxonomists for standard genome sequencing and annotation.</title>
        <authorList>
            <consortium name="The Broad Institute Genomics Platform"/>
            <consortium name="The Broad Institute Genome Sequencing Center for Infectious Disease"/>
            <person name="Wu L."/>
            <person name="Ma J."/>
        </authorList>
    </citation>
    <scope>NUCLEOTIDE SEQUENCE [LARGE SCALE GENOMIC DNA]</scope>
    <source>
        <strain evidence="4">CAIM 431</strain>
    </source>
</reference>
<feature type="region of interest" description="Disordered" evidence="1">
    <location>
        <begin position="402"/>
        <end position="457"/>
    </location>
</feature>